<name>A0A6J4NN32_9BACT</name>
<reference evidence="1" key="1">
    <citation type="submission" date="2020-02" db="EMBL/GenBank/DDBJ databases">
        <authorList>
            <person name="Meier V. D."/>
        </authorList>
    </citation>
    <scope>NUCLEOTIDE SEQUENCE</scope>
    <source>
        <strain evidence="1">AVDCRST_MAG74</strain>
    </source>
</reference>
<protein>
    <recommendedName>
        <fullName evidence="2">DUF72 domain-containing protein</fullName>
    </recommendedName>
</protein>
<gene>
    <name evidence="1" type="ORF">AVDCRST_MAG74-1174</name>
</gene>
<sequence>MTKYSKTSKNTAIQSLKFKMHVGCQGWNYDDWTTKADGETIFYPRGTRSNQMLENYSKVFDTVEVDSTFYAIPASSAVENWYRKTPEDFTFSLKLPREITHEHLLQSTAFHVLEEFCERVLLLKEKLAVVLVQLPPQFEAGRENAQSLRDFLARLPEEIRFAVEFRNREWLIDWTFEELEKNNTALCLVEGNWIPRETMFEAIGRRTADFAYVRFMGERDLTSFDRVQRAQDANLQMWKTEIEPAQAKDVFIYFSNFYEGYAPASASKLKKLFGQKTVEASSLEKQKSLF</sequence>
<dbReference type="InterPro" id="IPR036520">
    <property type="entry name" value="UPF0759_sf"/>
</dbReference>
<organism evidence="1">
    <name type="scientific">uncultured Pyrinomonadaceae bacterium</name>
    <dbReference type="NCBI Taxonomy" id="2283094"/>
    <lineage>
        <taxon>Bacteria</taxon>
        <taxon>Pseudomonadati</taxon>
        <taxon>Acidobacteriota</taxon>
        <taxon>Blastocatellia</taxon>
        <taxon>Blastocatellales</taxon>
        <taxon>Pyrinomonadaceae</taxon>
        <taxon>environmental samples</taxon>
    </lineage>
</organism>
<dbReference type="PANTHER" id="PTHR30348:SF4">
    <property type="entry name" value="DUF72 DOMAIN-CONTAINING PROTEIN"/>
    <property type="match status" value="1"/>
</dbReference>
<dbReference type="SUPFAM" id="SSF117396">
    <property type="entry name" value="TM1631-like"/>
    <property type="match status" value="1"/>
</dbReference>
<proteinExistence type="predicted"/>
<dbReference type="Pfam" id="PF01904">
    <property type="entry name" value="DUF72"/>
    <property type="match status" value="1"/>
</dbReference>
<evidence type="ECO:0000313" key="1">
    <source>
        <dbReference type="EMBL" id="CAA9392300.1"/>
    </source>
</evidence>
<dbReference type="Gene3D" id="3.20.20.410">
    <property type="entry name" value="Protein of unknown function UPF0759"/>
    <property type="match status" value="1"/>
</dbReference>
<dbReference type="AlphaFoldDB" id="A0A6J4NN32"/>
<accession>A0A6J4NN32</accession>
<evidence type="ECO:0008006" key="2">
    <source>
        <dbReference type="Google" id="ProtNLM"/>
    </source>
</evidence>
<dbReference type="InterPro" id="IPR002763">
    <property type="entry name" value="DUF72"/>
</dbReference>
<dbReference type="EMBL" id="CADCUR010000086">
    <property type="protein sequence ID" value="CAA9392300.1"/>
    <property type="molecule type" value="Genomic_DNA"/>
</dbReference>
<dbReference type="PANTHER" id="PTHR30348">
    <property type="entry name" value="UNCHARACTERIZED PROTEIN YECE"/>
    <property type="match status" value="1"/>
</dbReference>